<gene>
    <name evidence="2" type="primary">LOC103177369</name>
</gene>
<dbReference type="Proteomes" id="UP000314986">
    <property type="component" value="Unassembled WGS sequence"/>
</dbReference>
<feature type="compositionally biased region" description="Low complexity" evidence="1">
    <location>
        <begin position="141"/>
        <end position="157"/>
    </location>
</feature>
<feature type="compositionally biased region" description="Basic and acidic residues" evidence="1">
    <location>
        <begin position="557"/>
        <end position="573"/>
    </location>
</feature>
<name>A0A4W3GSC1_CALMI</name>
<feature type="region of interest" description="Disordered" evidence="1">
    <location>
        <begin position="382"/>
        <end position="483"/>
    </location>
</feature>
<feature type="region of interest" description="Disordered" evidence="1">
    <location>
        <begin position="524"/>
        <end position="603"/>
    </location>
</feature>
<feature type="compositionally biased region" description="Basic and acidic residues" evidence="1">
    <location>
        <begin position="402"/>
        <end position="414"/>
    </location>
</feature>
<reference evidence="2" key="4">
    <citation type="submission" date="2025-08" db="UniProtKB">
        <authorList>
            <consortium name="Ensembl"/>
        </authorList>
    </citation>
    <scope>IDENTIFICATION</scope>
</reference>
<dbReference type="AlphaFoldDB" id="A0A4W3GSC1"/>
<feature type="compositionally biased region" description="Basic residues" evidence="1">
    <location>
        <begin position="194"/>
        <end position="204"/>
    </location>
</feature>
<accession>A0A4W3GSC1</accession>
<feature type="compositionally biased region" description="Polar residues" evidence="1">
    <location>
        <begin position="708"/>
        <end position="720"/>
    </location>
</feature>
<feature type="compositionally biased region" description="Basic and acidic residues" evidence="1">
    <location>
        <begin position="99"/>
        <end position="119"/>
    </location>
</feature>
<keyword evidence="3" id="KW-1185">Reference proteome</keyword>
<feature type="compositionally biased region" description="Basic and acidic residues" evidence="1">
    <location>
        <begin position="68"/>
        <end position="85"/>
    </location>
</feature>
<feature type="region of interest" description="Disordered" evidence="1">
    <location>
        <begin position="1"/>
        <end position="248"/>
    </location>
</feature>
<reference evidence="2" key="5">
    <citation type="submission" date="2025-09" db="UniProtKB">
        <authorList>
            <consortium name="Ensembl"/>
        </authorList>
    </citation>
    <scope>IDENTIFICATION</scope>
</reference>
<reference evidence="3" key="1">
    <citation type="journal article" date="2006" name="Science">
        <title>Ancient noncoding elements conserved in the human genome.</title>
        <authorList>
            <person name="Venkatesh B."/>
            <person name="Kirkness E.F."/>
            <person name="Loh Y.H."/>
            <person name="Halpern A.L."/>
            <person name="Lee A.P."/>
            <person name="Johnson J."/>
            <person name="Dandona N."/>
            <person name="Viswanathan L.D."/>
            <person name="Tay A."/>
            <person name="Venter J.C."/>
            <person name="Strausberg R.L."/>
            <person name="Brenner S."/>
        </authorList>
    </citation>
    <scope>NUCLEOTIDE SEQUENCE [LARGE SCALE GENOMIC DNA]</scope>
</reference>
<sequence length="729" mass="82105">MSQVGEDSERELPVSPDKLVEHPRENGTGGYSSQIRNERMLLKEPSHSRGFQRGFIQDSRGRGLIKVLPDEKAFRLRDRSRDRAQKPNNARNSPHHQKKESDKPMRKNDYSRQREDRSPSKSGTPPSSSGLRQFWDQHVYNSQGKGSSSQSKTNSQGRGTTEKITYASDCVQHKNKNSGYDTDTSQESREKSSGKSRSKAKGWKPSREILNVDSIFESERRQGSPKHKTNSADKQLHSKELISKDVLSEHRKHRGLMTIYEDEFRLESGSRSSSMEFDGKTNVEKEKASVNANLKCHGEAWQVQRTESGYESSDRLSNGSTGLDSPGVEVSNAKDVRFVPESFSERDQQAPHKVDAHSIQMQGYKVSRDDGAWQVKSGLENSKSWDQSVQRPNFQRSQIGAEKFDKSQPLEKIGKGALSPQPKRVVYDSAGMRVQNRQYKDDESSPQHQLKQTYTDPAILSSSADTSIRDRFVPPEPHKTSIGDVEKLSLGPYQQTSSVQAKSSSAVPLFPPHYQDMEIDALESQQGSSAHLNPGYHSPENPQIRQHPPSGGAQSHHVYENRENFQEPVHEVRSSPPPLPPKMYARRGQTNLKNNLLNTRPLPEPREEMANAKKILGQRRDDNFDPVFSHDRQTKAASDNYLKLETDAASSRLFSACTPGLPNDVAPTTYFSVDSCMTDTYRVKYHERPKLYFADMKANEFPPGGHSFQGSVVNPSQTMYSPRKGTPHL</sequence>
<dbReference type="Ensembl" id="ENSCMIT00000006112.1">
    <property type="protein sequence ID" value="ENSCMIP00000005915.1"/>
    <property type="gene ID" value="ENSCMIG00000003396.1"/>
</dbReference>
<protein>
    <submittedName>
        <fullName evidence="2">Uncharacterized protein</fullName>
    </submittedName>
</protein>
<feature type="compositionally biased region" description="Basic and acidic residues" evidence="1">
    <location>
        <begin position="467"/>
        <end position="483"/>
    </location>
</feature>
<evidence type="ECO:0000256" key="1">
    <source>
        <dbReference type="SAM" id="MobiDB-lite"/>
    </source>
</evidence>
<feature type="compositionally biased region" description="Polar residues" evidence="1">
    <location>
        <begin position="588"/>
        <end position="598"/>
    </location>
</feature>
<reference evidence="3" key="3">
    <citation type="journal article" date="2014" name="Nature">
        <title>Elephant shark genome provides unique insights into gnathostome evolution.</title>
        <authorList>
            <consortium name="International Elephant Shark Genome Sequencing Consortium"/>
            <person name="Venkatesh B."/>
            <person name="Lee A.P."/>
            <person name="Ravi V."/>
            <person name="Maurya A.K."/>
            <person name="Lian M.M."/>
            <person name="Swann J.B."/>
            <person name="Ohta Y."/>
            <person name="Flajnik M.F."/>
            <person name="Sutoh Y."/>
            <person name="Kasahara M."/>
            <person name="Hoon S."/>
            <person name="Gangu V."/>
            <person name="Roy S.W."/>
            <person name="Irimia M."/>
            <person name="Korzh V."/>
            <person name="Kondrychyn I."/>
            <person name="Lim Z.W."/>
            <person name="Tay B.H."/>
            <person name="Tohari S."/>
            <person name="Kong K.W."/>
            <person name="Ho S."/>
            <person name="Lorente-Galdos B."/>
            <person name="Quilez J."/>
            <person name="Marques-Bonet T."/>
            <person name="Raney B.J."/>
            <person name="Ingham P.W."/>
            <person name="Tay A."/>
            <person name="Hillier L.W."/>
            <person name="Minx P."/>
            <person name="Boehm T."/>
            <person name="Wilson R.K."/>
            <person name="Brenner S."/>
            <person name="Warren W.C."/>
        </authorList>
    </citation>
    <scope>NUCLEOTIDE SEQUENCE [LARGE SCALE GENOMIC DNA]</scope>
</reference>
<feature type="compositionally biased region" description="Low complexity" evidence="1">
    <location>
        <begin position="120"/>
        <end position="130"/>
    </location>
</feature>
<feature type="region of interest" description="Disordered" evidence="1">
    <location>
        <begin position="305"/>
        <end position="328"/>
    </location>
</feature>
<proteinExistence type="predicted"/>
<feature type="compositionally biased region" description="Polar residues" evidence="1">
    <location>
        <begin position="382"/>
        <end position="398"/>
    </location>
</feature>
<feature type="compositionally biased region" description="Basic and acidic residues" evidence="1">
    <location>
        <begin position="36"/>
        <end position="47"/>
    </location>
</feature>
<feature type="compositionally biased region" description="Polar residues" evidence="1">
    <location>
        <begin position="305"/>
        <end position="323"/>
    </location>
</feature>
<reference evidence="3" key="2">
    <citation type="journal article" date="2007" name="PLoS Biol.">
        <title>Survey sequencing and comparative analysis of the elephant shark (Callorhinchus milii) genome.</title>
        <authorList>
            <person name="Venkatesh B."/>
            <person name="Kirkness E.F."/>
            <person name="Loh Y.H."/>
            <person name="Halpern A.L."/>
            <person name="Lee A.P."/>
            <person name="Johnson J."/>
            <person name="Dandona N."/>
            <person name="Viswanathan L.D."/>
            <person name="Tay A."/>
            <person name="Venter J.C."/>
            <person name="Strausberg R.L."/>
            <person name="Brenner S."/>
        </authorList>
    </citation>
    <scope>NUCLEOTIDE SEQUENCE [LARGE SCALE GENOMIC DNA]</scope>
</reference>
<organism evidence="2 3">
    <name type="scientific">Callorhinchus milii</name>
    <name type="common">Ghost shark</name>
    <dbReference type="NCBI Taxonomy" id="7868"/>
    <lineage>
        <taxon>Eukaryota</taxon>
        <taxon>Metazoa</taxon>
        <taxon>Chordata</taxon>
        <taxon>Craniata</taxon>
        <taxon>Vertebrata</taxon>
        <taxon>Chondrichthyes</taxon>
        <taxon>Holocephali</taxon>
        <taxon>Chimaeriformes</taxon>
        <taxon>Callorhinchidae</taxon>
        <taxon>Callorhinchus</taxon>
    </lineage>
</organism>
<evidence type="ECO:0000313" key="2">
    <source>
        <dbReference type="Ensembl" id="ENSCMIP00000005915.1"/>
    </source>
</evidence>
<feature type="compositionally biased region" description="Basic and acidic residues" evidence="1">
    <location>
        <begin position="230"/>
        <end position="248"/>
    </location>
</feature>
<feature type="region of interest" description="Disordered" evidence="1">
    <location>
        <begin position="706"/>
        <end position="729"/>
    </location>
</feature>
<dbReference type="GeneTree" id="ENSGT00940000156337"/>
<feature type="compositionally biased region" description="Polar residues" evidence="1">
    <location>
        <begin position="446"/>
        <end position="466"/>
    </location>
</feature>
<evidence type="ECO:0000313" key="3">
    <source>
        <dbReference type="Proteomes" id="UP000314986"/>
    </source>
</evidence>